<protein>
    <recommendedName>
        <fullName evidence="2">Probable RNA-binding protein EIF1AD</fullName>
    </recommendedName>
    <alternativeName>
        <fullName evidence="4">Eukaryotic translation initiation factor 1A domain-containing protein</fullName>
    </alternativeName>
</protein>
<dbReference type="Gene3D" id="2.40.50.140">
    <property type="entry name" value="Nucleic acid-binding proteins"/>
    <property type="match status" value="1"/>
</dbReference>
<dbReference type="PANTHER" id="PTHR21641:SF0">
    <property type="entry name" value="RNA-BINDING PROTEIN EIF1AD-RELATED"/>
    <property type="match status" value="1"/>
</dbReference>
<dbReference type="EMBL" id="CAQQ02068843">
    <property type="status" value="NOT_ANNOTATED_CDS"/>
    <property type="molecule type" value="Genomic_DNA"/>
</dbReference>
<dbReference type="GO" id="GO:0003723">
    <property type="term" value="F:RNA binding"/>
    <property type="evidence" value="ECO:0007669"/>
    <property type="project" value="UniProtKB-KW"/>
</dbReference>
<proteinExistence type="inferred from homology"/>
<keyword evidence="3" id="KW-0694">RNA-binding</keyword>
<evidence type="ECO:0000256" key="4">
    <source>
        <dbReference type="ARBA" id="ARBA00031998"/>
    </source>
</evidence>
<dbReference type="AlphaFoldDB" id="T1GP01"/>
<evidence type="ECO:0000313" key="7">
    <source>
        <dbReference type="EnsemblMetazoa" id="MESCA005314-PA"/>
    </source>
</evidence>
<dbReference type="InterPro" id="IPR012340">
    <property type="entry name" value="NA-bd_OB-fold"/>
</dbReference>
<dbReference type="GO" id="GO:0005634">
    <property type="term" value="C:nucleus"/>
    <property type="evidence" value="ECO:0007669"/>
    <property type="project" value="TreeGrafter"/>
</dbReference>
<dbReference type="InterPro" id="IPR039294">
    <property type="entry name" value="EIF1AD"/>
</dbReference>
<evidence type="ECO:0000256" key="1">
    <source>
        <dbReference type="ARBA" id="ARBA00007340"/>
    </source>
</evidence>
<dbReference type="Proteomes" id="UP000015102">
    <property type="component" value="Unassembled WGS sequence"/>
</dbReference>
<dbReference type="InterPro" id="IPR001253">
    <property type="entry name" value="TIF_eIF-1A"/>
</dbReference>
<dbReference type="InterPro" id="IPR006196">
    <property type="entry name" value="RNA-binding_domain_S1_IF1"/>
</dbReference>
<sequence>MSRTTRRKHVFREMMEDDLELPKENQKICKVIASRGNNLHEVESSEGPETFLVSMPNKFRNNVWVKRNDFILVEPIEEGDKVKAEICRILTPDHVKEYTKQGVWPKKFTKKREHSEERNGSDEEFMHRNTNRRVMSQEEEDDDSSSDEE</sequence>
<feature type="domain" description="S1-like" evidence="6">
    <location>
        <begin position="25"/>
        <end position="88"/>
    </location>
</feature>
<evidence type="ECO:0000256" key="3">
    <source>
        <dbReference type="ARBA" id="ARBA00022884"/>
    </source>
</evidence>
<dbReference type="EMBL" id="CAQQ02068844">
    <property type="status" value="NOT_ANNOTATED_CDS"/>
    <property type="molecule type" value="Genomic_DNA"/>
</dbReference>
<dbReference type="EnsemblMetazoa" id="MESCA005314-RA">
    <property type="protein sequence ID" value="MESCA005314-PA"/>
    <property type="gene ID" value="MESCA005314"/>
</dbReference>
<comment type="similarity">
    <text evidence="1">Belongs to the EIF1AD family.</text>
</comment>
<reference evidence="7" key="2">
    <citation type="submission" date="2015-06" db="UniProtKB">
        <authorList>
            <consortium name="EnsemblMetazoa"/>
        </authorList>
    </citation>
    <scope>IDENTIFICATION</scope>
</reference>
<reference evidence="8" key="1">
    <citation type="submission" date="2013-02" db="EMBL/GenBank/DDBJ databases">
        <authorList>
            <person name="Hughes D."/>
        </authorList>
    </citation>
    <scope>NUCLEOTIDE SEQUENCE</scope>
    <source>
        <strain>Durham</strain>
        <strain evidence="8">NC isolate 2 -- Noor lab</strain>
    </source>
</reference>
<dbReference type="STRING" id="36166.T1GP01"/>
<dbReference type="HOGENOM" id="CLU_106477_2_0_1"/>
<dbReference type="SUPFAM" id="SSF50249">
    <property type="entry name" value="Nucleic acid-binding proteins"/>
    <property type="match status" value="1"/>
</dbReference>
<dbReference type="OMA" id="PNRMQAP"/>
<evidence type="ECO:0000259" key="6">
    <source>
        <dbReference type="Pfam" id="PF01176"/>
    </source>
</evidence>
<dbReference type="GO" id="GO:0003743">
    <property type="term" value="F:translation initiation factor activity"/>
    <property type="evidence" value="ECO:0007669"/>
    <property type="project" value="InterPro"/>
</dbReference>
<name>T1GP01_MEGSC</name>
<feature type="compositionally biased region" description="Basic and acidic residues" evidence="5">
    <location>
        <begin position="113"/>
        <end position="127"/>
    </location>
</feature>
<evidence type="ECO:0000313" key="8">
    <source>
        <dbReference type="Proteomes" id="UP000015102"/>
    </source>
</evidence>
<feature type="region of interest" description="Disordered" evidence="5">
    <location>
        <begin position="107"/>
        <end position="149"/>
    </location>
</feature>
<keyword evidence="8" id="KW-1185">Reference proteome</keyword>
<accession>T1GP01</accession>
<dbReference type="SMART" id="SM00652">
    <property type="entry name" value="eIF1a"/>
    <property type="match status" value="1"/>
</dbReference>
<organism evidence="7 8">
    <name type="scientific">Megaselia scalaris</name>
    <name type="common">Humpbacked fly</name>
    <name type="synonym">Phora scalaris</name>
    <dbReference type="NCBI Taxonomy" id="36166"/>
    <lineage>
        <taxon>Eukaryota</taxon>
        <taxon>Metazoa</taxon>
        <taxon>Ecdysozoa</taxon>
        <taxon>Arthropoda</taxon>
        <taxon>Hexapoda</taxon>
        <taxon>Insecta</taxon>
        <taxon>Pterygota</taxon>
        <taxon>Neoptera</taxon>
        <taxon>Endopterygota</taxon>
        <taxon>Diptera</taxon>
        <taxon>Brachycera</taxon>
        <taxon>Muscomorpha</taxon>
        <taxon>Platypezoidea</taxon>
        <taxon>Phoridae</taxon>
        <taxon>Megaseliini</taxon>
        <taxon>Megaselia</taxon>
    </lineage>
</organism>
<dbReference type="PANTHER" id="PTHR21641">
    <property type="entry name" value="TRANSLATION INITIATION FACTOR-RELATED"/>
    <property type="match status" value="1"/>
</dbReference>
<dbReference type="Pfam" id="PF01176">
    <property type="entry name" value="eIF-1a"/>
    <property type="match status" value="1"/>
</dbReference>
<evidence type="ECO:0000256" key="2">
    <source>
        <dbReference type="ARBA" id="ARBA00020989"/>
    </source>
</evidence>
<feature type="compositionally biased region" description="Acidic residues" evidence="5">
    <location>
        <begin position="137"/>
        <end position="149"/>
    </location>
</feature>
<evidence type="ECO:0000256" key="5">
    <source>
        <dbReference type="SAM" id="MobiDB-lite"/>
    </source>
</evidence>